<keyword evidence="7" id="KW-0808">Transferase</keyword>
<dbReference type="InterPro" id="IPR036113">
    <property type="entry name" value="Asp/Glu-ADT_sf_sub_c"/>
</dbReference>
<dbReference type="GO" id="GO:0006412">
    <property type="term" value="P:translation"/>
    <property type="evidence" value="ECO:0007669"/>
    <property type="project" value="UniProtKB-UniRule"/>
</dbReference>
<keyword evidence="6" id="KW-0547">Nucleotide-binding</keyword>
<keyword evidence="6" id="KW-0648">Protein biosynthesis</keyword>
<dbReference type="EMBL" id="FOGF01000024">
    <property type="protein sequence ID" value="SER18679.1"/>
    <property type="molecule type" value="Genomic_DNA"/>
</dbReference>
<evidence type="ECO:0000313" key="8">
    <source>
        <dbReference type="Proteomes" id="UP000198556"/>
    </source>
</evidence>
<evidence type="ECO:0000313" key="7">
    <source>
        <dbReference type="EMBL" id="SER18679.1"/>
    </source>
</evidence>
<keyword evidence="8" id="KW-1185">Reference proteome</keyword>
<evidence type="ECO:0000256" key="3">
    <source>
        <dbReference type="ARBA" id="ARBA00024799"/>
    </source>
</evidence>
<comment type="subunit">
    <text evidence="2 6">Heterotrimer of A, B and C subunits.</text>
</comment>
<dbReference type="GO" id="GO:0006450">
    <property type="term" value="P:regulation of translational fidelity"/>
    <property type="evidence" value="ECO:0007669"/>
    <property type="project" value="InterPro"/>
</dbReference>
<dbReference type="SUPFAM" id="SSF141000">
    <property type="entry name" value="Glu-tRNAGln amidotransferase C subunit"/>
    <property type="match status" value="1"/>
</dbReference>
<dbReference type="AlphaFoldDB" id="A0A1H9M5E7"/>
<sequence length="102" mass="11580">MAIQEKEVRHVAKLSKLAFADDEIMHFTEQMSDIIDMVEQLNAVETTDVPITTHGFEIVNVYREDIPEKGTERDLLMRNVKTEKDGFIQVPAMLGSDEEGEA</sequence>
<dbReference type="GO" id="GO:0005524">
    <property type="term" value="F:ATP binding"/>
    <property type="evidence" value="ECO:0007669"/>
    <property type="project" value="UniProtKB-KW"/>
</dbReference>
<gene>
    <name evidence="6" type="primary">gatC</name>
    <name evidence="7" type="ORF">SAMN05421767_1245</name>
</gene>
<comment type="function">
    <text evidence="3 6">Allows the formation of correctly charged Asn-tRNA(Asn) or Gln-tRNA(Gln) through the transamidation of misacylated Asp-tRNA(Asn) or Glu-tRNA(Gln) in organisms which lack either or both of asparaginyl-tRNA or glutaminyl-tRNA synthetases. The reaction takes place in the presence of glutamine and ATP through an activated phospho-Asp-tRNA(Asn) or phospho-Glu-tRNA(Gln).</text>
</comment>
<dbReference type="GO" id="GO:0050566">
    <property type="term" value="F:asparaginyl-tRNA synthase (glutamine-hydrolyzing) activity"/>
    <property type="evidence" value="ECO:0007669"/>
    <property type="project" value="RHEA"/>
</dbReference>
<reference evidence="7 8" key="1">
    <citation type="submission" date="2016-10" db="EMBL/GenBank/DDBJ databases">
        <authorList>
            <person name="de Groot N.N."/>
        </authorList>
    </citation>
    <scope>NUCLEOTIDE SEQUENCE [LARGE SCALE GENOMIC DNA]</scope>
    <source>
        <strain evidence="7 8">DSM 15827</strain>
    </source>
</reference>
<dbReference type="Pfam" id="PF02686">
    <property type="entry name" value="GatC"/>
    <property type="match status" value="1"/>
</dbReference>
<dbReference type="OrthoDB" id="9813938at2"/>
<comment type="catalytic activity">
    <reaction evidence="4 6">
        <text>L-aspartyl-tRNA(Asn) + L-glutamine + ATP + H2O = L-asparaginyl-tRNA(Asn) + L-glutamate + ADP + phosphate + 2 H(+)</text>
        <dbReference type="Rhea" id="RHEA:14513"/>
        <dbReference type="Rhea" id="RHEA-COMP:9674"/>
        <dbReference type="Rhea" id="RHEA-COMP:9677"/>
        <dbReference type="ChEBI" id="CHEBI:15377"/>
        <dbReference type="ChEBI" id="CHEBI:15378"/>
        <dbReference type="ChEBI" id="CHEBI:29985"/>
        <dbReference type="ChEBI" id="CHEBI:30616"/>
        <dbReference type="ChEBI" id="CHEBI:43474"/>
        <dbReference type="ChEBI" id="CHEBI:58359"/>
        <dbReference type="ChEBI" id="CHEBI:78515"/>
        <dbReference type="ChEBI" id="CHEBI:78516"/>
        <dbReference type="ChEBI" id="CHEBI:456216"/>
    </reaction>
</comment>
<dbReference type="NCBIfam" id="TIGR00135">
    <property type="entry name" value="gatC"/>
    <property type="match status" value="1"/>
</dbReference>
<keyword evidence="6" id="KW-0067">ATP-binding</keyword>
<dbReference type="PANTHER" id="PTHR15004">
    <property type="entry name" value="GLUTAMYL-TRNA(GLN) AMIDOTRANSFERASE SUBUNIT C, MITOCHONDRIAL"/>
    <property type="match status" value="1"/>
</dbReference>
<evidence type="ECO:0000256" key="4">
    <source>
        <dbReference type="ARBA" id="ARBA00047380"/>
    </source>
</evidence>
<evidence type="ECO:0000256" key="6">
    <source>
        <dbReference type="HAMAP-Rule" id="MF_00122"/>
    </source>
</evidence>
<dbReference type="Proteomes" id="UP000198556">
    <property type="component" value="Unassembled WGS sequence"/>
</dbReference>
<comment type="similarity">
    <text evidence="1 6">Belongs to the GatC family.</text>
</comment>
<comment type="catalytic activity">
    <reaction evidence="5 6">
        <text>L-glutamyl-tRNA(Gln) + L-glutamine + ATP + H2O = L-glutaminyl-tRNA(Gln) + L-glutamate + ADP + phosphate + H(+)</text>
        <dbReference type="Rhea" id="RHEA:17521"/>
        <dbReference type="Rhea" id="RHEA-COMP:9681"/>
        <dbReference type="Rhea" id="RHEA-COMP:9684"/>
        <dbReference type="ChEBI" id="CHEBI:15377"/>
        <dbReference type="ChEBI" id="CHEBI:15378"/>
        <dbReference type="ChEBI" id="CHEBI:29985"/>
        <dbReference type="ChEBI" id="CHEBI:30616"/>
        <dbReference type="ChEBI" id="CHEBI:43474"/>
        <dbReference type="ChEBI" id="CHEBI:58359"/>
        <dbReference type="ChEBI" id="CHEBI:78520"/>
        <dbReference type="ChEBI" id="CHEBI:78521"/>
        <dbReference type="ChEBI" id="CHEBI:456216"/>
    </reaction>
</comment>
<dbReference type="InterPro" id="IPR003837">
    <property type="entry name" value="GatC"/>
</dbReference>
<dbReference type="Gene3D" id="1.10.20.60">
    <property type="entry name" value="Glu-tRNAGln amidotransferase C subunit, N-terminal domain"/>
    <property type="match status" value="1"/>
</dbReference>
<dbReference type="STRING" id="137733.SAMN05421767_1245"/>
<keyword evidence="6" id="KW-0436">Ligase</keyword>
<protein>
    <recommendedName>
        <fullName evidence="6">Aspartyl/glutamyl-tRNA(Asn/Gln) amidotransferase subunit C</fullName>
        <shortName evidence="6">Asp/Glu-ADT subunit C</shortName>
        <ecNumber evidence="6">6.3.5.-</ecNumber>
    </recommendedName>
</protein>
<dbReference type="GO" id="GO:0050567">
    <property type="term" value="F:glutaminyl-tRNA synthase (glutamine-hydrolyzing) activity"/>
    <property type="evidence" value="ECO:0007669"/>
    <property type="project" value="UniProtKB-UniRule"/>
</dbReference>
<evidence type="ECO:0000256" key="5">
    <source>
        <dbReference type="ARBA" id="ARBA00047913"/>
    </source>
</evidence>
<dbReference type="EC" id="6.3.5.-" evidence="6"/>
<dbReference type="GO" id="GO:0070681">
    <property type="term" value="P:glutaminyl-tRNAGln biosynthesis via transamidation"/>
    <property type="evidence" value="ECO:0007669"/>
    <property type="project" value="TreeGrafter"/>
</dbReference>
<proteinExistence type="inferred from homology"/>
<dbReference type="HAMAP" id="MF_00122">
    <property type="entry name" value="GatC"/>
    <property type="match status" value="1"/>
</dbReference>
<dbReference type="GO" id="GO:0016740">
    <property type="term" value="F:transferase activity"/>
    <property type="evidence" value="ECO:0007669"/>
    <property type="project" value="UniProtKB-KW"/>
</dbReference>
<dbReference type="RefSeq" id="WP_089746867.1">
    <property type="nucleotide sequence ID" value="NZ_FOGF01000024.1"/>
</dbReference>
<evidence type="ECO:0000256" key="1">
    <source>
        <dbReference type="ARBA" id="ARBA00010757"/>
    </source>
</evidence>
<evidence type="ECO:0000256" key="2">
    <source>
        <dbReference type="ARBA" id="ARBA00011123"/>
    </source>
</evidence>
<dbReference type="PANTHER" id="PTHR15004:SF0">
    <property type="entry name" value="GLUTAMYL-TRNA(GLN) AMIDOTRANSFERASE SUBUNIT C, MITOCHONDRIAL"/>
    <property type="match status" value="1"/>
</dbReference>
<accession>A0A1H9M5E7</accession>
<name>A0A1H9M5E7_9LACT</name>
<organism evidence="7 8">
    <name type="scientific">Granulicatella balaenopterae</name>
    <dbReference type="NCBI Taxonomy" id="137733"/>
    <lineage>
        <taxon>Bacteria</taxon>
        <taxon>Bacillati</taxon>
        <taxon>Bacillota</taxon>
        <taxon>Bacilli</taxon>
        <taxon>Lactobacillales</taxon>
        <taxon>Carnobacteriaceae</taxon>
        <taxon>Granulicatella</taxon>
    </lineage>
</organism>